<accession>A0A212LG04</accession>
<evidence type="ECO:0000259" key="4">
    <source>
        <dbReference type="PROSITE" id="PS50932"/>
    </source>
</evidence>
<dbReference type="EMBL" id="FMJD01000008">
    <property type="protein sequence ID" value="SCM76494.1"/>
    <property type="molecule type" value="Genomic_DNA"/>
</dbReference>
<dbReference type="Pfam" id="PF13377">
    <property type="entry name" value="Peripla_BP_3"/>
    <property type="match status" value="1"/>
</dbReference>
<organism evidence="5">
    <name type="scientific">uncultured Pleomorphomonas sp</name>
    <dbReference type="NCBI Taxonomy" id="442121"/>
    <lineage>
        <taxon>Bacteria</taxon>
        <taxon>Pseudomonadati</taxon>
        <taxon>Pseudomonadota</taxon>
        <taxon>Alphaproteobacteria</taxon>
        <taxon>Hyphomicrobiales</taxon>
        <taxon>Pleomorphomonadaceae</taxon>
        <taxon>Pleomorphomonas</taxon>
        <taxon>environmental samples</taxon>
    </lineage>
</organism>
<dbReference type="AlphaFoldDB" id="A0A212LG04"/>
<feature type="domain" description="HTH lacI-type" evidence="4">
    <location>
        <begin position="23"/>
        <end position="67"/>
    </location>
</feature>
<gene>
    <name evidence="5" type="ORF">KL86PLE_40299</name>
</gene>
<name>A0A212LG04_9HYPH</name>
<evidence type="ECO:0000256" key="2">
    <source>
        <dbReference type="ARBA" id="ARBA00023125"/>
    </source>
</evidence>
<evidence type="ECO:0000313" key="5">
    <source>
        <dbReference type="EMBL" id="SCM76494.1"/>
    </source>
</evidence>
<dbReference type="GO" id="GO:0003700">
    <property type="term" value="F:DNA-binding transcription factor activity"/>
    <property type="evidence" value="ECO:0007669"/>
    <property type="project" value="TreeGrafter"/>
</dbReference>
<dbReference type="GO" id="GO:0000976">
    <property type="term" value="F:transcription cis-regulatory region binding"/>
    <property type="evidence" value="ECO:0007669"/>
    <property type="project" value="TreeGrafter"/>
</dbReference>
<keyword evidence="2" id="KW-0238">DNA-binding</keyword>
<dbReference type="PANTHER" id="PTHR30146">
    <property type="entry name" value="LACI-RELATED TRANSCRIPTIONAL REPRESSOR"/>
    <property type="match status" value="1"/>
</dbReference>
<dbReference type="InterPro" id="IPR028082">
    <property type="entry name" value="Peripla_BP_I"/>
</dbReference>
<dbReference type="SUPFAM" id="SSF47413">
    <property type="entry name" value="lambda repressor-like DNA-binding domains"/>
    <property type="match status" value="1"/>
</dbReference>
<dbReference type="InterPro" id="IPR046335">
    <property type="entry name" value="LacI/GalR-like_sensor"/>
</dbReference>
<sequence>MLTASQGFDAEAHQMNEKPAVAPTLKDLAEATGLSIPAISKVLNNRKGVSAANRALVVRAAAEIGYRGRGRRPGIGRLDAAVVVTLEHYFTNDVFYGDILDVVLDQARTEGLNIDLGIVPGASAGTPAAYPIQDDGDQRGIILVGVDNPAVVEMVAASGRPAVLLNGMDRYMRVSSVSPDYNFGGWRATQHLLELGHRDILHVSHIHRESLRQRLLGFRGALEEAGIAFDPARHFLDLGAPDMLTMSCWEMVAANLSRRSTVPTGIVCANDMSALGVMQAVASLGLSVPGDVSVIGFDGLALAAHATPPLTTMEIDRSDMARTAVRLLIDQAREGTATARRLALGVNIVERDSTAPPRS</sequence>
<dbReference type="CDD" id="cd06267">
    <property type="entry name" value="PBP1_LacI_sugar_binding-like"/>
    <property type="match status" value="1"/>
</dbReference>
<evidence type="ECO:0000256" key="1">
    <source>
        <dbReference type="ARBA" id="ARBA00023015"/>
    </source>
</evidence>
<dbReference type="Gene3D" id="1.10.260.40">
    <property type="entry name" value="lambda repressor-like DNA-binding domains"/>
    <property type="match status" value="1"/>
</dbReference>
<dbReference type="SMART" id="SM00354">
    <property type="entry name" value="HTH_LACI"/>
    <property type="match status" value="1"/>
</dbReference>
<keyword evidence="1" id="KW-0805">Transcription regulation</keyword>
<dbReference type="Pfam" id="PF00356">
    <property type="entry name" value="LacI"/>
    <property type="match status" value="1"/>
</dbReference>
<evidence type="ECO:0000256" key="3">
    <source>
        <dbReference type="ARBA" id="ARBA00023163"/>
    </source>
</evidence>
<dbReference type="InterPro" id="IPR010982">
    <property type="entry name" value="Lambda_DNA-bd_dom_sf"/>
</dbReference>
<dbReference type="PROSITE" id="PS50932">
    <property type="entry name" value="HTH_LACI_2"/>
    <property type="match status" value="1"/>
</dbReference>
<dbReference type="CDD" id="cd01392">
    <property type="entry name" value="HTH_LacI"/>
    <property type="match status" value="1"/>
</dbReference>
<protein>
    <submittedName>
        <fullName evidence="5">Putative Transcriptional regulator</fullName>
    </submittedName>
</protein>
<reference evidence="5" key="1">
    <citation type="submission" date="2016-08" db="EMBL/GenBank/DDBJ databases">
        <authorList>
            <person name="Seilhamer J.J."/>
        </authorList>
    </citation>
    <scope>NUCLEOTIDE SEQUENCE</scope>
    <source>
        <strain evidence="5">86</strain>
    </source>
</reference>
<dbReference type="SUPFAM" id="SSF53822">
    <property type="entry name" value="Periplasmic binding protein-like I"/>
    <property type="match status" value="1"/>
</dbReference>
<dbReference type="Gene3D" id="3.40.50.2300">
    <property type="match status" value="2"/>
</dbReference>
<dbReference type="InterPro" id="IPR000843">
    <property type="entry name" value="HTH_LacI"/>
</dbReference>
<dbReference type="PANTHER" id="PTHR30146:SF109">
    <property type="entry name" value="HTH-TYPE TRANSCRIPTIONAL REGULATOR GALS"/>
    <property type="match status" value="1"/>
</dbReference>
<keyword evidence="3" id="KW-0804">Transcription</keyword>
<proteinExistence type="predicted"/>